<gene>
    <name evidence="7" type="ORF">Aam_035_032</name>
</gene>
<evidence type="ECO:0000256" key="3">
    <source>
        <dbReference type="ARBA" id="ARBA00022692"/>
    </source>
</evidence>
<feature type="transmembrane region" description="Helical" evidence="6">
    <location>
        <begin position="238"/>
        <end position="260"/>
    </location>
</feature>
<dbReference type="PANTHER" id="PTHR42770">
    <property type="entry name" value="AMINO ACID TRANSPORTER-RELATED"/>
    <property type="match status" value="1"/>
</dbReference>
<dbReference type="Pfam" id="PF13520">
    <property type="entry name" value="AA_permease_2"/>
    <property type="match status" value="1"/>
</dbReference>
<keyword evidence="8" id="KW-1185">Reference proteome</keyword>
<comment type="subcellular location">
    <subcellularLocation>
        <location evidence="1">Cell membrane</location>
        <topology evidence="1">Multi-pass membrane protein</topology>
    </subcellularLocation>
</comment>
<feature type="transmembrane region" description="Helical" evidence="6">
    <location>
        <begin position="162"/>
        <end position="186"/>
    </location>
</feature>
<keyword evidence="3 6" id="KW-0812">Transmembrane</keyword>
<evidence type="ECO:0000256" key="1">
    <source>
        <dbReference type="ARBA" id="ARBA00004651"/>
    </source>
</evidence>
<dbReference type="EMBL" id="BANC01000035">
    <property type="protein sequence ID" value="GAN80025.1"/>
    <property type="molecule type" value="Genomic_DNA"/>
</dbReference>
<feature type="transmembrane region" description="Helical" evidence="6">
    <location>
        <begin position="81"/>
        <end position="112"/>
    </location>
</feature>
<dbReference type="RefSeq" id="WP_048878450.1">
    <property type="nucleotide sequence ID" value="NZ_BANC01000035.1"/>
</dbReference>
<dbReference type="InterPro" id="IPR050367">
    <property type="entry name" value="APC_superfamily"/>
</dbReference>
<keyword evidence="5 6" id="KW-0472">Membrane</keyword>
<evidence type="ECO:0000256" key="2">
    <source>
        <dbReference type="ARBA" id="ARBA00022475"/>
    </source>
</evidence>
<comment type="caution">
    <text evidence="7">The sequence shown here is derived from an EMBL/GenBank/DDBJ whole genome shotgun (WGS) entry which is preliminary data.</text>
</comment>
<keyword evidence="2" id="KW-1003">Cell membrane</keyword>
<organism evidence="7 8">
    <name type="scientific">Acidocella aminolytica 101 = DSM 11237</name>
    <dbReference type="NCBI Taxonomy" id="1120923"/>
    <lineage>
        <taxon>Bacteria</taxon>
        <taxon>Pseudomonadati</taxon>
        <taxon>Pseudomonadota</taxon>
        <taxon>Alphaproteobacteria</taxon>
        <taxon>Acetobacterales</taxon>
        <taxon>Acidocellaceae</taxon>
        <taxon>Acidocella</taxon>
    </lineage>
</organism>
<protein>
    <submittedName>
        <fullName evidence="7">Amino acid permease-associated protein</fullName>
    </submittedName>
</protein>
<evidence type="ECO:0000313" key="7">
    <source>
        <dbReference type="EMBL" id="GAN80025.1"/>
    </source>
</evidence>
<feature type="transmembrane region" description="Helical" evidence="6">
    <location>
        <begin position="280"/>
        <end position="304"/>
    </location>
</feature>
<dbReference type="PIRSF" id="PIRSF006060">
    <property type="entry name" value="AA_transporter"/>
    <property type="match status" value="1"/>
</dbReference>
<keyword evidence="4 6" id="KW-1133">Transmembrane helix</keyword>
<evidence type="ECO:0000313" key="8">
    <source>
        <dbReference type="Proteomes" id="UP000032668"/>
    </source>
</evidence>
<sequence>MSTITRSGERLKRDSLGLSQIIASTLANIAPAMSFFFGFGLIASGAGVGAPLTILVAMVVILFLTNTLAQFSKYRPSAGSFVTFIGMAFGPWAGAAASIFVVVGYCIAASSVVVISGGWAAQTLQTFLGIHIPWQVLSVLATAIVGILVSRGISLSTTWAAIFFYFELVLLLLGAVIMLVVNYKYISLAPFSVSSVTGGWKGIGLGFPLAIYLFIGWENSAMLAEETTNPRRNVPRALIIGTLSIGILYMFLSFATETAFHNNLKAITGSDLPFVDAFKASAAGLLIVAYLAGVTSIFSSLIGLTNAQARILFSSAREGLLPQFFGKIHPQHRTPHAAMWTYIVVALAIVLGFGTVFEIDPVTLFGDTGTLGTIPVVVTYLLTNLALPVYMLRYHREDFNAVTHLIIPVLGTAFMLMPLWGLVEPGQPFPFNLYPKLALGLLVLSVIYGVLLSKSKPDLVHRIGSYVADEEY</sequence>
<dbReference type="AlphaFoldDB" id="A0A0D6PE28"/>
<feature type="transmembrane region" description="Helical" evidence="6">
    <location>
        <begin position="21"/>
        <end position="42"/>
    </location>
</feature>
<dbReference type="GO" id="GO:0022857">
    <property type="term" value="F:transmembrane transporter activity"/>
    <property type="evidence" value="ECO:0007669"/>
    <property type="project" value="InterPro"/>
</dbReference>
<feature type="transmembrane region" description="Helical" evidence="6">
    <location>
        <begin position="132"/>
        <end position="150"/>
    </location>
</feature>
<evidence type="ECO:0000256" key="6">
    <source>
        <dbReference type="SAM" id="Phobius"/>
    </source>
</evidence>
<name>A0A0D6PE28_9PROT</name>
<dbReference type="Proteomes" id="UP000032668">
    <property type="component" value="Unassembled WGS sequence"/>
</dbReference>
<evidence type="ECO:0000256" key="5">
    <source>
        <dbReference type="ARBA" id="ARBA00023136"/>
    </source>
</evidence>
<dbReference type="GO" id="GO:0005886">
    <property type="term" value="C:plasma membrane"/>
    <property type="evidence" value="ECO:0007669"/>
    <property type="project" value="UniProtKB-SubCell"/>
</dbReference>
<feature type="transmembrane region" description="Helical" evidence="6">
    <location>
        <begin position="48"/>
        <end position="69"/>
    </location>
</feature>
<dbReference type="OrthoDB" id="9762947at2"/>
<dbReference type="InterPro" id="IPR002293">
    <property type="entry name" value="AA/rel_permease1"/>
</dbReference>
<evidence type="ECO:0000256" key="4">
    <source>
        <dbReference type="ARBA" id="ARBA00022989"/>
    </source>
</evidence>
<dbReference type="Gene3D" id="1.20.1740.10">
    <property type="entry name" value="Amino acid/polyamine transporter I"/>
    <property type="match status" value="1"/>
</dbReference>
<reference evidence="7 8" key="1">
    <citation type="submission" date="2012-11" db="EMBL/GenBank/DDBJ databases">
        <title>Whole genome sequence of Acidocella aminolytica 101 = DSM 11237.</title>
        <authorList>
            <person name="Azuma Y."/>
            <person name="Higashiura N."/>
            <person name="Hirakawa H."/>
            <person name="Matsushita K."/>
        </authorList>
    </citation>
    <scope>NUCLEOTIDE SEQUENCE [LARGE SCALE GENOMIC DNA]</scope>
    <source>
        <strain evidence="8">101 / DSM 11237</strain>
    </source>
</reference>
<feature type="transmembrane region" description="Helical" evidence="6">
    <location>
        <begin position="198"/>
        <end position="217"/>
    </location>
</feature>
<proteinExistence type="predicted"/>
<accession>A0A0D6PE28</accession>
<dbReference type="STRING" id="1120923.SAMN02746095_02064"/>
<dbReference type="PANTHER" id="PTHR42770:SF7">
    <property type="entry name" value="MEMBRANE PROTEIN"/>
    <property type="match status" value="1"/>
</dbReference>
<feature type="transmembrane region" description="Helical" evidence="6">
    <location>
        <begin position="433"/>
        <end position="452"/>
    </location>
</feature>
<feature type="transmembrane region" description="Helical" evidence="6">
    <location>
        <begin position="402"/>
        <end position="421"/>
    </location>
</feature>
<feature type="transmembrane region" description="Helical" evidence="6">
    <location>
        <begin position="369"/>
        <end position="390"/>
    </location>
</feature>
<feature type="transmembrane region" description="Helical" evidence="6">
    <location>
        <begin position="337"/>
        <end position="357"/>
    </location>
</feature>